<dbReference type="EMBL" id="OBDY01000008">
    <property type="protein sequence ID" value="SNY46868.1"/>
    <property type="molecule type" value="Genomic_DNA"/>
</dbReference>
<reference evidence="2 3" key="1">
    <citation type="submission" date="2017-09" db="EMBL/GenBank/DDBJ databases">
        <authorList>
            <person name="Ehlers B."/>
            <person name="Leendertz F.H."/>
        </authorList>
    </citation>
    <scope>NUCLEOTIDE SEQUENCE [LARGE SCALE GENOMIC DNA]</scope>
    <source>
        <strain evidence="2 3">CGMCC 4.6857</strain>
    </source>
</reference>
<dbReference type="OrthoDB" id="3630763at2"/>
<proteinExistence type="predicted"/>
<gene>
    <name evidence="2" type="ORF">SAMN05421748_10824</name>
</gene>
<protein>
    <recommendedName>
        <fullName evidence="4">Secreted protein</fullName>
    </recommendedName>
</protein>
<evidence type="ECO:0000256" key="1">
    <source>
        <dbReference type="SAM" id="MobiDB-lite"/>
    </source>
</evidence>
<accession>A0A285IFX4</accession>
<sequence length="78" mass="8747">MPWLVFVAVLAALLVCLAWLAARSRRRGVGREIMGPVDLIYRPHTHKINQEIQIQEERMVGTPSPGDPLKRARGETSS</sequence>
<organism evidence="2 3">
    <name type="scientific">Paractinoplanes atraurantiacus</name>
    <dbReference type="NCBI Taxonomy" id="1036182"/>
    <lineage>
        <taxon>Bacteria</taxon>
        <taxon>Bacillati</taxon>
        <taxon>Actinomycetota</taxon>
        <taxon>Actinomycetes</taxon>
        <taxon>Micromonosporales</taxon>
        <taxon>Micromonosporaceae</taxon>
        <taxon>Paractinoplanes</taxon>
    </lineage>
</organism>
<feature type="region of interest" description="Disordered" evidence="1">
    <location>
        <begin position="57"/>
        <end position="78"/>
    </location>
</feature>
<evidence type="ECO:0008006" key="4">
    <source>
        <dbReference type="Google" id="ProtNLM"/>
    </source>
</evidence>
<keyword evidence="3" id="KW-1185">Reference proteome</keyword>
<evidence type="ECO:0000313" key="3">
    <source>
        <dbReference type="Proteomes" id="UP000219612"/>
    </source>
</evidence>
<dbReference type="Proteomes" id="UP000219612">
    <property type="component" value="Unassembled WGS sequence"/>
</dbReference>
<feature type="compositionally biased region" description="Basic and acidic residues" evidence="1">
    <location>
        <begin position="68"/>
        <end position="78"/>
    </location>
</feature>
<evidence type="ECO:0000313" key="2">
    <source>
        <dbReference type="EMBL" id="SNY46868.1"/>
    </source>
</evidence>
<dbReference type="AlphaFoldDB" id="A0A285IFX4"/>
<name>A0A285IFX4_9ACTN</name>